<evidence type="ECO:0000256" key="5">
    <source>
        <dbReference type="ARBA" id="ARBA00023136"/>
    </source>
</evidence>
<feature type="transmembrane region" description="Helical" evidence="7">
    <location>
        <begin position="183"/>
        <end position="205"/>
    </location>
</feature>
<evidence type="ECO:0008006" key="10">
    <source>
        <dbReference type="Google" id="ProtNLM"/>
    </source>
</evidence>
<name>A0A4S4K9M1_9APHY</name>
<proteinExistence type="predicted"/>
<feature type="transmembrane region" description="Helical" evidence="7">
    <location>
        <begin position="112"/>
        <end position="140"/>
    </location>
</feature>
<evidence type="ECO:0000256" key="7">
    <source>
        <dbReference type="SAM" id="Phobius"/>
    </source>
</evidence>
<dbReference type="SUPFAM" id="SSF103473">
    <property type="entry name" value="MFS general substrate transporter"/>
    <property type="match status" value="1"/>
</dbReference>
<dbReference type="GO" id="GO:0016020">
    <property type="term" value="C:membrane"/>
    <property type="evidence" value="ECO:0007669"/>
    <property type="project" value="UniProtKB-SubCell"/>
</dbReference>
<evidence type="ECO:0000256" key="4">
    <source>
        <dbReference type="ARBA" id="ARBA00022989"/>
    </source>
</evidence>
<protein>
    <recommendedName>
        <fullName evidence="10">Major facilitator superfamily (MFS) profile domain-containing protein</fullName>
    </recommendedName>
</protein>
<sequence length="214" mass="23705">MSDVKPPETSHSGSFIEKASTHDSGSIDVVHGELKSLDVGLALVADRSEDADLSPQESKRLRRKIDWHLLPMLFLIYTVQFLDKGTLASSSILGFIADNHLTSSQFNTLSSAFYIVVLRFLLGASEGSMTAGLMLVCSMFYTRTEIGERLGWTFQCNGLAVIISGFLQFGIAHTSPSLKPQQWQWLMLTTALITFIPFLLFLFFFPNNPTNACS</sequence>
<keyword evidence="3 7" id="KW-0812">Transmembrane</keyword>
<keyword evidence="9" id="KW-1185">Reference proteome</keyword>
<evidence type="ECO:0000313" key="9">
    <source>
        <dbReference type="Proteomes" id="UP000309038"/>
    </source>
</evidence>
<feature type="region of interest" description="Disordered" evidence="6">
    <location>
        <begin position="1"/>
        <end position="20"/>
    </location>
</feature>
<evidence type="ECO:0000256" key="6">
    <source>
        <dbReference type="SAM" id="MobiDB-lite"/>
    </source>
</evidence>
<feature type="transmembrane region" description="Helical" evidence="7">
    <location>
        <begin position="152"/>
        <end position="171"/>
    </location>
</feature>
<gene>
    <name evidence="8" type="ORF">EW026_g6935</name>
</gene>
<evidence type="ECO:0000256" key="2">
    <source>
        <dbReference type="ARBA" id="ARBA00022448"/>
    </source>
</evidence>
<organism evidence="8 9">
    <name type="scientific">Hermanssonia centrifuga</name>
    <dbReference type="NCBI Taxonomy" id="98765"/>
    <lineage>
        <taxon>Eukaryota</taxon>
        <taxon>Fungi</taxon>
        <taxon>Dikarya</taxon>
        <taxon>Basidiomycota</taxon>
        <taxon>Agaricomycotina</taxon>
        <taxon>Agaricomycetes</taxon>
        <taxon>Polyporales</taxon>
        <taxon>Meruliaceae</taxon>
        <taxon>Hermanssonia</taxon>
    </lineage>
</organism>
<dbReference type="EMBL" id="SGPJ01000429">
    <property type="protein sequence ID" value="THG94563.1"/>
    <property type="molecule type" value="Genomic_DNA"/>
</dbReference>
<dbReference type="Proteomes" id="UP000309038">
    <property type="component" value="Unassembled WGS sequence"/>
</dbReference>
<keyword evidence="2" id="KW-0813">Transport</keyword>
<evidence type="ECO:0000256" key="1">
    <source>
        <dbReference type="ARBA" id="ARBA00004141"/>
    </source>
</evidence>
<dbReference type="AlphaFoldDB" id="A0A4S4K9M1"/>
<dbReference type="InterPro" id="IPR036259">
    <property type="entry name" value="MFS_trans_sf"/>
</dbReference>
<dbReference type="GO" id="GO:0022857">
    <property type="term" value="F:transmembrane transporter activity"/>
    <property type="evidence" value="ECO:0007669"/>
    <property type="project" value="TreeGrafter"/>
</dbReference>
<dbReference type="PANTHER" id="PTHR43791">
    <property type="entry name" value="PERMEASE-RELATED"/>
    <property type="match status" value="1"/>
</dbReference>
<accession>A0A4S4K9M1</accession>
<evidence type="ECO:0000313" key="8">
    <source>
        <dbReference type="EMBL" id="THG94563.1"/>
    </source>
</evidence>
<keyword evidence="5 7" id="KW-0472">Membrane</keyword>
<comment type="subcellular location">
    <subcellularLocation>
        <location evidence="1">Membrane</location>
        <topology evidence="1">Multi-pass membrane protein</topology>
    </subcellularLocation>
</comment>
<reference evidence="8 9" key="1">
    <citation type="submission" date="2019-02" db="EMBL/GenBank/DDBJ databases">
        <title>Genome sequencing of the rare red list fungi Phlebia centrifuga.</title>
        <authorList>
            <person name="Buettner E."/>
            <person name="Kellner H."/>
        </authorList>
    </citation>
    <scope>NUCLEOTIDE SEQUENCE [LARGE SCALE GENOMIC DNA]</scope>
    <source>
        <strain evidence="8 9">DSM 108282</strain>
    </source>
</reference>
<dbReference type="PANTHER" id="PTHR43791:SF63">
    <property type="entry name" value="HIGH AFFINITY CYSTEINE TRANSPORTER"/>
    <property type="match status" value="1"/>
</dbReference>
<dbReference type="Gene3D" id="1.20.1250.20">
    <property type="entry name" value="MFS general substrate transporter like domains"/>
    <property type="match status" value="2"/>
</dbReference>
<evidence type="ECO:0000256" key="3">
    <source>
        <dbReference type="ARBA" id="ARBA00022692"/>
    </source>
</evidence>
<comment type="caution">
    <text evidence="8">The sequence shown here is derived from an EMBL/GenBank/DDBJ whole genome shotgun (WGS) entry which is preliminary data.</text>
</comment>
<keyword evidence="4 7" id="KW-1133">Transmembrane helix</keyword>